<dbReference type="SMART" id="SM00054">
    <property type="entry name" value="EFh"/>
    <property type="match status" value="3"/>
</dbReference>
<gene>
    <name evidence="6" type="ORF">GPM918_LOCUS21892</name>
    <name evidence="5" type="ORF">OVA965_LOCUS19869</name>
    <name evidence="8" type="ORF">SRO942_LOCUS21890</name>
    <name evidence="7" type="ORF">TMI583_LOCUS20061</name>
</gene>
<dbReference type="InterPro" id="IPR002048">
    <property type="entry name" value="EF_hand_dom"/>
</dbReference>
<dbReference type="PROSITE" id="PS00018">
    <property type="entry name" value="EF_HAND_1"/>
    <property type="match status" value="3"/>
</dbReference>
<dbReference type="AlphaFoldDB" id="A0A814TPX1"/>
<feature type="domain" description="EF-hand" evidence="4">
    <location>
        <begin position="147"/>
        <end position="173"/>
    </location>
</feature>
<proteinExistence type="predicted"/>
<sequence>MSYKQTTPLAPRLFAFGGSTKPVSELIFKKYDLDENGSIELEELRNLCYDMGCYLSDKDLIWARTFLDKDGDGRISYPEFAAWWKTSNRFHYLKLDSKQMNIIHKICEIYRSYDQQNKGILDKTKFQSLKTDLLKHNILKENQPFNFDEIDRSHDGKINFNELIAWFVDIGLLTMFDEK</sequence>
<keyword evidence="2" id="KW-0677">Repeat</keyword>
<evidence type="ECO:0000313" key="7">
    <source>
        <dbReference type="EMBL" id="CAF3882697.1"/>
    </source>
</evidence>
<dbReference type="EMBL" id="CAJOBC010007336">
    <property type="protein sequence ID" value="CAF3928875.1"/>
    <property type="molecule type" value="Genomic_DNA"/>
</dbReference>
<accession>A0A814TPX1</accession>
<evidence type="ECO:0000256" key="1">
    <source>
        <dbReference type="ARBA" id="ARBA00022723"/>
    </source>
</evidence>
<evidence type="ECO:0000256" key="2">
    <source>
        <dbReference type="ARBA" id="ARBA00022737"/>
    </source>
</evidence>
<dbReference type="Proteomes" id="UP000663829">
    <property type="component" value="Unassembled WGS sequence"/>
</dbReference>
<dbReference type="SUPFAM" id="SSF47473">
    <property type="entry name" value="EF-hand"/>
    <property type="match status" value="1"/>
</dbReference>
<feature type="domain" description="EF-hand" evidence="4">
    <location>
        <begin position="67"/>
        <end position="90"/>
    </location>
</feature>
<reference evidence="6" key="1">
    <citation type="submission" date="2021-02" db="EMBL/GenBank/DDBJ databases">
        <authorList>
            <person name="Nowell W R."/>
        </authorList>
    </citation>
    <scope>NUCLEOTIDE SEQUENCE</scope>
</reference>
<dbReference type="Pfam" id="PF13202">
    <property type="entry name" value="EF-hand_5"/>
    <property type="match status" value="1"/>
</dbReference>
<evidence type="ECO:0000313" key="8">
    <source>
        <dbReference type="EMBL" id="CAF3928875.1"/>
    </source>
</evidence>
<dbReference type="Pfam" id="PF13499">
    <property type="entry name" value="EF-hand_7"/>
    <property type="match status" value="1"/>
</dbReference>
<dbReference type="EMBL" id="CAJNOQ010007336">
    <property type="protein sequence ID" value="CAF1165241.1"/>
    <property type="molecule type" value="Genomic_DNA"/>
</dbReference>
<dbReference type="Proteomes" id="UP000682733">
    <property type="component" value="Unassembled WGS sequence"/>
</dbReference>
<organism evidence="6 9">
    <name type="scientific">Didymodactylos carnosus</name>
    <dbReference type="NCBI Taxonomy" id="1234261"/>
    <lineage>
        <taxon>Eukaryota</taxon>
        <taxon>Metazoa</taxon>
        <taxon>Spiralia</taxon>
        <taxon>Gnathifera</taxon>
        <taxon>Rotifera</taxon>
        <taxon>Eurotatoria</taxon>
        <taxon>Bdelloidea</taxon>
        <taxon>Philodinida</taxon>
        <taxon>Philodinidae</taxon>
        <taxon>Didymodactylos</taxon>
    </lineage>
</organism>
<evidence type="ECO:0000256" key="3">
    <source>
        <dbReference type="ARBA" id="ARBA00022837"/>
    </source>
</evidence>
<dbReference type="PROSITE" id="PS50222">
    <property type="entry name" value="EF_HAND_2"/>
    <property type="match status" value="3"/>
</dbReference>
<name>A0A814TPX1_9BILA</name>
<dbReference type="CDD" id="cd00051">
    <property type="entry name" value="EFh"/>
    <property type="match status" value="1"/>
</dbReference>
<evidence type="ECO:0000313" key="5">
    <source>
        <dbReference type="EMBL" id="CAF1113837.1"/>
    </source>
</evidence>
<evidence type="ECO:0000313" key="9">
    <source>
        <dbReference type="Proteomes" id="UP000663829"/>
    </source>
</evidence>
<feature type="domain" description="EF-hand" evidence="4">
    <location>
        <begin position="19"/>
        <end position="54"/>
    </location>
</feature>
<evidence type="ECO:0000259" key="4">
    <source>
        <dbReference type="PROSITE" id="PS50222"/>
    </source>
</evidence>
<comment type="caution">
    <text evidence="6">The sequence shown here is derived from an EMBL/GenBank/DDBJ whole genome shotgun (WGS) entry which is preliminary data.</text>
</comment>
<dbReference type="InterPro" id="IPR011992">
    <property type="entry name" value="EF-hand-dom_pair"/>
</dbReference>
<dbReference type="GO" id="GO:0005509">
    <property type="term" value="F:calcium ion binding"/>
    <property type="evidence" value="ECO:0007669"/>
    <property type="project" value="InterPro"/>
</dbReference>
<dbReference type="EMBL" id="CAJOBA010014224">
    <property type="protein sequence ID" value="CAF3882697.1"/>
    <property type="molecule type" value="Genomic_DNA"/>
</dbReference>
<dbReference type="InterPro" id="IPR018247">
    <property type="entry name" value="EF_Hand_1_Ca_BS"/>
</dbReference>
<dbReference type="Gene3D" id="1.10.238.10">
    <property type="entry name" value="EF-hand"/>
    <property type="match status" value="2"/>
</dbReference>
<keyword evidence="3" id="KW-0106">Calcium</keyword>
<dbReference type="Proteomes" id="UP000681722">
    <property type="component" value="Unassembled WGS sequence"/>
</dbReference>
<keyword evidence="9" id="KW-1185">Reference proteome</keyword>
<evidence type="ECO:0000313" key="6">
    <source>
        <dbReference type="EMBL" id="CAF1165241.1"/>
    </source>
</evidence>
<dbReference type="EMBL" id="CAJNOK010010364">
    <property type="protein sequence ID" value="CAF1113837.1"/>
    <property type="molecule type" value="Genomic_DNA"/>
</dbReference>
<dbReference type="PANTHER" id="PTHR45942">
    <property type="entry name" value="PROTEIN PHOSPATASE 3 REGULATORY SUBUNIT B ALPHA ISOFORM TYPE 1"/>
    <property type="match status" value="1"/>
</dbReference>
<keyword evidence="1" id="KW-0479">Metal-binding</keyword>
<protein>
    <recommendedName>
        <fullName evidence="4">EF-hand domain-containing protein</fullName>
    </recommendedName>
</protein>
<dbReference type="OrthoDB" id="26525at2759"/>
<dbReference type="Proteomes" id="UP000677228">
    <property type="component" value="Unassembled WGS sequence"/>
</dbReference>